<feature type="compositionally biased region" description="Polar residues" evidence="1">
    <location>
        <begin position="506"/>
        <end position="515"/>
    </location>
</feature>
<dbReference type="EMBL" id="JMCB01000002">
    <property type="protein sequence ID" value="KFE71521.1"/>
    <property type="molecule type" value="Genomic_DNA"/>
</dbReference>
<feature type="transmembrane region" description="Helical" evidence="2">
    <location>
        <begin position="211"/>
        <end position="229"/>
    </location>
</feature>
<feature type="transmembrane region" description="Helical" evidence="2">
    <location>
        <begin position="274"/>
        <end position="291"/>
    </location>
</feature>
<dbReference type="Proteomes" id="UP000028725">
    <property type="component" value="Unassembled WGS sequence"/>
</dbReference>
<sequence length="556" mass="60652">MSDEQQPAARPKFNPLRWIEPSLNGLVTVALLVLTWVLATSETGRAFRENLAWYGKLALAVLAGVLILAITHWSNIRARVEEQWLALAKTTAALAPSLVKPALLVLLAAILFTAYCILRVQPQFMKGPMLLGISMPLLGILCLSSAPALLTLGVSLLVERRMARGDFSFEVNPALISSRKYGAQVVKHARANWEYEREIMEGAIHRMGRHAGILGFLASSILITCTVLMTTEDDYIALAVGTSVTISFTLHLGQIFFRSASNDATARMMARASRTLLIVSVCALFFGALLLEGNPLSAIPRAPEVSALAEPPPLAATTPPAPGTNPLSGRTGALLIGIAVALLGERILRIVTNRAASLLGLEGFASPEPTDLNIIDGLAEEDAARLAEERIDSIHALAFTPTSRIFFNTVYGLPRICDWQDQALLIERVGRTNALLLREQFFIRGAIAARRFALQKFGPPEQKSPEKEPEPEQKPEGSGVQTPEKLPAPQKTPDLPQEDVPPPENAKQNLGTGKSTEWLALDKESHLDRALRSLMDDENIEMLEVFWRSVPVLKSR</sequence>
<keyword evidence="4" id="KW-1185">Reference proteome</keyword>
<protein>
    <submittedName>
        <fullName evidence="3">Uncharacterized protein</fullName>
    </submittedName>
</protein>
<accession>A0A085WV08</accession>
<evidence type="ECO:0000313" key="4">
    <source>
        <dbReference type="Proteomes" id="UP000028725"/>
    </source>
</evidence>
<reference evidence="3 4" key="1">
    <citation type="submission" date="2014-04" db="EMBL/GenBank/DDBJ databases">
        <title>Genome assembly of Hyalangium minutum DSM 14724.</title>
        <authorList>
            <person name="Sharma G."/>
            <person name="Subramanian S."/>
        </authorList>
    </citation>
    <scope>NUCLEOTIDE SEQUENCE [LARGE SCALE GENOMIC DNA]</scope>
    <source>
        <strain evidence="3 4">DSM 14724</strain>
    </source>
</reference>
<feature type="transmembrane region" description="Helical" evidence="2">
    <location>
        <begin position="51"/>
        <end position="70"/>
    </location>
</feature>
<feature type="compositionally biased region" description="Basic and acidic residues" evidence="1">
    <location>
        <begin position="463"/>
        <end position="475"/>
    </location>
</feature>
<feature type="transmembrane region" description="Helical" evidence="2">
    <location>
        <begin position="102"/>
        <end position="121"/>
    </location>
</feature>
<feature type="region of interest" description="Disordered" evidence="1">
    <location>
        <begin position="457"/>
        <end position="518"/>
    </location>
</feature>
<dbReference type="RefSeq" id="WP_044183591.1">
    <property type="nucleotide sequence ID" value="NZ_JMCB01000002.1"/>
</dbReference>
<evidence type="ECO:0000256" key="2">
    <source>
        <dbReference type="SAM" id="Phobius"/>
    </source>
</evidence>
<dbReference type="AlphaFoldDB" id="A0A085WV08"/>
<keyword evidence="2" id="KW-1133">Transmembrane helix</keyword>
<dbReference type="STRING" id="394096.DB31_3651"/>
<proteinExistence type="predicted"/>
<evidence type="ECO:0000256" key="1">
    <source>
        <dbReference type="SAM" id="MobiDB-lite"/>
    </source>
</evidence>
<feature type="transmembrane region" description="Helical" evidence="2">
    <location>
        <begin position="21"/>
        <end position="39"/>
    </location>
</feature>
<feature type="transmembrane region" description="Helical" evidence="2">
    <location>
        <begin position="133"/>
        <end position="158"/>
    </location>
</feature>
<keyword evidence="2" id="KW-0472">Membrane</keyword>
<organism evidence="3 4">
    <name type="scientific">Hyalangium minutum</name>
    <dbReference type="NCBI Taxonomy" id="394096"/>
    <lineage>
        <taxon>Bacteria</taxon>
        <taxon>Pseudomonadati</taxon>
        <taxon>Myxococcota</taxon>
        <taxon>Myxococcia</taxon>
        <taxon>Myxococcales</taxon>
        <taxon>Cystobacterineae</taxon>
        <taxon>Archangiaceae</taxon>
        <taxon>Hyalangium</taxon>
    </lineage>
</organism>
<feature type="transmembrane region" description="Helical" evidence="2">
    <location>
        <begin position="235"/>
        <end position="253"/>
    </location>
</feature>
<name>A0A085WV08_9BACT</name>
<keyword evidence="2" id="KW-0812">Transmembrane</keyword>
<dbReference type="OrthoDB" id="5483534at2"/>
<evidence type="ECO:0000313" key="3">
    <source>
        <dbReference type="EMBL" id="KFE71521.1"/>
    </source>
</evidence>
<gene>
    <name evidence="3" type="ORF">DB31_3651</name>
</gene>
<comment type="caution">
    <text evidence="3">The sequence shown here is derived from an EMBL/GenBank/DDBJ whole genome shotgun (WGS) entry which is preliminary data.</text>
</comment>